<dbReference type="OrthoDB" id="206452at2759"/>
<reference evidence="3" key="1">
    <citation type="submission" date="2021-12" db="EMBL/GenBank/DDBJ databases">
        <authorList>
            <person name="Zaccaron A."/>
            <person name="Stergiopoulos I."/>
        </authorList>
    </citation>
    <scope>NUCLEOTIDE SEQUENCE</scope>
    <source>
        <strain evidence="3">Race5_Kim</strain>
    </source>
</reference>
<dbReference type="Proteomes" id="UP000756132">
    <property type="component" value="Chromosome 7"/>
</dbReference>
<evidence type="ECO:0000313" key="4">
    <source>
        <dbReference type="Proteomes" id="UP000756132"/>
    </source>
</evidence>
<name>A0A9Q8PCU4_PASFU</name>
<proteinExistence type="predicted"/>
<protein>
    <submittedName>
        <fullName evidence="3">N-glycosidase</fullName>
    </submittedName>
</protein>
<dbReference type="Gene3D" id="1.10.357.40">
    <property type="entry name" value="YbiA-like"/>
    <property type="match status" value="1"/>
</dbReference>
<dbReference type="AlphaFoldDB" id="A0A9Q8PCU4"/>
<feature type="region of interest" description="Disordered" evidence="1">
    <location>
        <begin position="96"/>
        <end position="123"/>
    </location>
</feature>
<reference evidence="3" key="2">
    <citation type="journal article" date="2022" name="Microb. Genom.">
        <title>A chromosome-scale genome assembly of the tomato pathogen Cladosporium fulvum reveals a compartmentalized genome architecture and the presence of a dispensable chromosome.</title>
        <authorList>
            <person name="Zaccaron A.Z."/>
            <person name="Chen L.H."/>
            <person name="Samaras A."/>
            <person name="Stergiopoulos I."/>
        </authorList>
    </citation>
    <scope>NUCLEOTIDE SEQUENCE</scope>
    <source>
        <strain evidence="3">Race5_Kim</strain>
    </source>
</reference>
<feature type="region of interest" description="Disordered" evidence="1">
    <location>
        <begin position="1"/>
        <end position="30"/>
    </location>
</feature>
<accession>A0A9Q8PCU4</accession>
<dbReference type="Pfam" id="PF08719">
    <property type="entry name" value="NADAR"/>
    <property type="match status" value="1"/>
</dbReference>
<feature type="domain" description="NADAR" evidence="2">
    <location>
        <begin position="37"/>
        <end position="232"/>
    </location>
</feature>
<keyword evidence="4" id="KW-1185">Reference proteome</keyword>
<dbReference type="InterPro" id="IPR037238">
    <property type="entry name" value="YbiA-like_sf"/>
</dbReference>
<organism evidence="3 4">
    <name type="scientific">Passalora fulva</name>
    <name type="common">Tomato leaf mold</name>
    <name type="synonym">Cladosporium fulvum</name>
    <dbReference type="NCBI Taxonomy" id="5499"/>
    <lineage>
        <taxon>Eukaryota</taxon>
        <taxon>Fungi</taxon>
        <taxon>Dikarya</taxon>
        <taxon>Ascomycota</taxon>
        <taxon>Pezizomycotina</taxon>
        <taxon>Dothideomycetes</taxon>
        <taxon>Dothideomycetidae</taxon>
        <taxon>Mycosphaerellales</taxon>
        <taxon>Mycosphaerellaceae</taxon>
        <taxon>Fulvia</taxon>
    </lineage>
</organism>
<dbReference type="SUPFAM" id="SSF143990">
    <property type="entry name" value="YbiA-like"/>
    <property type="match status" value="1"/>
</dbReference>
<dbReference type="RefSeq" id="XP_047764441.1">
    <property type="nucleotide sequence ID" value="XM_047909272.1"/>
</dbReference>
<dbReference type="GeneID" id="71990002"/>
<gene>
    <name evidence="3" type="ORF">CLAFUR5_10124</name>
</gene>
<dbReference type="KEGG" id="ffu:CLAFUR5_10124"/>
<sequence length="255" mass="28996">MPQSATRSNKHAKPAENSASSTENDNYDDRDGTGPIFFWREWEEPHGFLCQFCRCTFIDKPGESPIPGHENTSTHQHTFNCAEQYMMCHKALILATPDPPQKKNTSSKRSTHPPPRPIPPERKHLPEAILTSDNPNQQKYLARSVAFTPRQEKLYNRCRFEIVVQGNYYKFTQNPELKAKLLATGDRQLVEAAPNDRTWGIGFLARDARKHGHQNGWGMNLLGKTLESVRELVRSEDEEGEEARLAIANEESGEV</sequence>
<evidence type="ECO:0000256" key="1">
    <source>
        <dbReference type="SAM" id="MobiDB-lite"/>
    </source>
</evidence>
<dbReference type="NCBIfam" id="TIGR02464">
    <property type="entry name" value="ribofla_fusion"/>
    <property type="match status" value="1"/>
</dbReference>
<dbReference type="CDD" id="cd15457">
    <property type="entry name" value="NADAR"/>
    <property type="match status" value="1"/>
</dbReference>
<dbReference type="EMBL" id="CP090169">
    <property type="protein sequence ID" value="UJO20075.1"/>
    <property type="molecule type" value="Genomic_DNA"/>
</dbReference>
<evidence type="ECO:0000259" key="2">
    <source>
        <dbReference type="Pfam" id="PF08719"/>
    </source>
</evidence>
<dbReference type="InterPro" id="IPR012816">
    <property type="entry name" value="NADAR"/>
</dbReference>
<evidence type="ECO:0000313" key="3">
    <source>
        <dbReference type="EMBL" id="UJO20075.1"/>
    </source>
</evidence>